<dbReference type="Proteomes" id="UP001596545">
    <property type="component" value="Unassembled WGS sequence"/>
</dbReference>
<sequence>MIGVTTRYSVAISMSTKEDLLKKYDGPNQDTKREIIKYLYDNPDMEHKPDVVFQSIQDKCRAGKETTVANQISELSKSEDLIKQEKRSYYQWKGQGDPHPNRRLKGVKSSVADWINSLGISYGTLLLGFVVWLLGIFNGFLSLIALFTSGSIGGVPFITWFQFAGLFTILGSSVVMIWIPLYLVEVWLKK</sequence>
<comment type="caution">
    <text evidence="2">The sequence shown here is derived from an EMBL/GenBank/DDBJ whole genome shotgun (WGS) entry which is preliminary data.</text>
</comment>
<organism evidence="2 3">
    <name type="scientific">Halorubrum rutilum</name>
    <dbReference type="NCBI Taxonomy" id="1364933"/>
    <lineage>
        <taxon>Archaea</taxon>
        <taxon>Methanobacteriati</taxon>
        <taxon>Methanobacteriota</taxon>
        <taxon>Stenosarchaea group</taxon>
        <taxon>Halobacteria</taxon>
        <taxon>Halobacteriales</taxon>
        <taxon>Haloferacaceae</taxon>
        <taxon>Halorubrum</taxon>
    </lineage>
</organism>
<feature type="transmembrane region" description="Helical" evidence="1">
    <location>
        <begin position="160"/>
        <end position="184"/>
    </location>
</feature>
<feature type="transmembrane region" description="Helical" evidence="1">
    <location>
        <begin position="125"/>
        <end position="148"/>
    </location>
</feature>
<keyword evidence="1" id="KW-0812">Transmembrane</keyword>
<evidence type="ECO:0000256" key="1">
    <source>
        <dbReference type="SAM" id="Phobius"/>
    </source>
</evidence>
<reference evidence="2 3" key="1">
    <citation type="journal article" date="2019" name="Int. J. Syst. Evol. Microbiol.">
        <title>The Global Catalogue of Microorganisms (GCM) 10K type strain sequencing project: providing services to taxonomists for standard genome sequencing and annotation.</title>
        <authorList>
            <consortium name="The Broad Institute Genomics Platform"/>
            <consortium name="The Broad Institute Genome Sequencing Center for Infectious Disease"/>
            <person name="Wu L."/>
            <person name="Ma J."/>
        </authorList>
    </citation>
    <scope>NUCLEOTIDE SEQUENCE [LARGE SCALE GENOMIC DNA]</scope>
    <source>
        <strain evidence="2 3">CGMCC 1.12554</strain>
    </source>
</reference>
<proteinExistence type="predicted"/>
<name>A0ABD6AN32_9EURY</name>
<keyword evidence="1" id="KW-0472">Membrane</keyword>
<dbReference type="EMBL" id="JBHTBL010000011">
    <property type="protein sequence ID" value="MFC7325453.1"/>
    <property type="molecule type" value="Genomic_DNA"/>
</dbReference>
<evidence type="ECO:0000313" key="3">
    <source>
        <dbReference type="Proteomes" id="UP001596545"/>
    </source>
</evidence>
<dbReference type="RefSeq" id="WP_256408185.1">
    <property type="nucleotide sequence ID" value="NZ_JANHDN010000002.1"/>
</dbReference>
<gene>
    <name evidence="2" type="ORF">ACFQMF_12770</name>
</gene>
<keyword evidence="1" id="KW-1133">Transmembrane helix</keyword>
<evidence type="ECO:0000313" key="2">
    <source>
        <dbReference type="EMBL" id="MFC7325453.1"/>
    </source>
</evidence>
<dbReference type="AlphaFoldDB" id="A0ABD6AN32"/>
<keyword evidence="3" id="KW-1185">Reference proteome</keyword>
<protein>
    <submittedName>
        <fullName evidence="2">Uncharacterized protein</fullName>
    </submittedName>
</protein>
<accession>A0ABD6AN32</accession>